<dbReference type="PANTHER" id="PTHR46910:SF1">
    <property type="entry name" value="MISCELLANEOUS ZN(II)2CYS6 TRANSCRIPTION FACTOR (EUROFUNG)-RELATED"/>
    <property type="match status" value="1"/>
</dbReference>
<dbReference type="InterPro" id="IPR050987">
    <property type="entry name" value="AtrR-like"/>
</dbReference>
<dbReference type="CDD" id="cd00067">
    <property type="entry name" value="GAL4"/>
    <property type="match status" value="1"/>
</dbReference>
<dbReference type="SUPFAM" id="SSF57701">
    <property type="entry name" value="Zn2/Cys6 DNA-binding domain"/>
    <property type="match status" value="1"/>
</dbReference>
<dbReference type="GO" id="GO:0008270">
    <property type="term" value="F:zinc ion binding"/>
    <property type="evidence" value="ECO:0007669"/>
    <property type="project" value="InterPro"/>
</dbReference>
<dbReference type="OrthoDB" id="4456959at2759"/>
<keyword evidence="1" id="KW-0479">Metal-binding</keyword>
<accession>A0A6A4I803</accession>
<dbReference type="InterPro" id="IPR007219">
    <property type="entry name" value="XnlR_reg_dom"/>
</dbReference>
<name>A0A6A4I803_9AGAR</name>
<sequence>MHSYLSNRTRHLPGSCDYCRRKKSDSTQQPDGICSNCLKAEVDCTRLVRAILADPENYTVPDDPAVIRKMLFDLSRHISSLESQKARWRHISEDTSATHEPSILSDSGDNSSENDEAAVEMLASSIQDLTLNDSNSPPRHFGVQSNLVMMRTAEDIREKVVGHEVLQLKERRPEFWTTYPWQIEPEPPRAPLIFPEDDLLQSLISLYFLRFHYWFPFLHRPTFERAISDRLHLKDRGFGIVVLGVCAIGSRFSQDPRNLAEGISTAHSLGWRWFRQILHLETSEPPTLYDLQHCCLAVIYYMGTSLFHSTWRITGIGIRIAQEMGVHRKKKGQPRTVHNELWRRSFWVLLNLDVCMCRYLGRPRATTCNDYDLEMMCDCDDEYWENEDPTLAFIQPPSLPSRMSFFNHWTKLMEIEGLAHSVLYPVNKMHLYKEMGAAGSNWDQKAVTELESTLNQWLSGIPEHLQWSANKEDDVFLCQSACLHIMYNYTLIQIHKKFIPGPNQSSTLNFPSLSICTRAARACVALLETLKRVDFQFLAHLISPFYTAGIVLLLSIWRDKQSAVPPDVSRDVRDVHQCMQLISEYEQRCAIPLWLKPGAESHFLESL</sequence>
<dbReference type="EMBL" id="ML769413">
    <property type="protein sequence ID" value="KAE9404825.1"/>
    <property type="molecule type" value="Genomic_DNA"/>
</dbReference>
<dbReference type="AlphaFoldDB" id="A0A6A4I803"/>
<dbReference type="GO" id="GO:0003677">
    <property type="term" value="F:DNA binding"/>
    <property type="evidence" value="ECO:0007669"/>
    <property type="project" value="InterPro"/>
</dbReference>
<evidence type="ECO:0000256" key="1">
    <source>
        <dbReference type="ARBA" id="ARBA00022723"/>
    </source>
</evidence>
<evidence type="ECO:0000259" key="4">
    <source>
        <dbReference type="SMART" id="SM00906"/>
    </source>
</evidence>
<dbReference type="GO" id="GO:0000981">
    <property type="term" value="F:DNA-binding transcription factor activity, RNA polymerase II-specific"/>
    <property type="evidence" value="ECO:0007669"/>
    <property type="project" value="InterPro"/>
</dbReference>
<dbReference type="PANTHER" id="PTHR46910">
    <property type="entry name" value="TRANSCRIPTION FACTOR PDR1"/>
    <property type="match status" value="1"/>
</dbReference>
<dbReference type="Proteomes" id="UP000799118">
    <property type="component" value="Unassembled WGS sequence"/>
</dbReference>
<evidence type="ECO:0000313" key="5">
    <source>
        <dbReference type="EMBL" id="KAE9404825.1"/>
    </source>
</evidence>
<proteinExistence type="predicted"/>
<keyword evidence="6" id="KW-1185">Reference proteome</keyword>
<protein>
    <recommendedName>
        <fullName evidence="4">Xylanolytic transcriptional activator regulatory domain-containing protein</fullName>
    </recommendedName>
</protein>
<organism evidence="5 6">
    <name type="scientific">Gymnopus androsaceus JB14</name>
    <dbReference type="NCBI Taxonomy" id="1447944"/>
    <lineage>
        <taxon>Eukaryota</taxon>
        <taxon>Fungi</taxon>
        <taxon>Dikarya</taxon>
        <taxon>Basidiomycota</taxon>
        <taxon>Agaricomycotina</taxon>
        <taxon>Agaricomycetes</taxon>
        <taxon>Agaricomycetidae</taxon>
        <taxon>Agaricales</taxon>
        <taxon>Marasmiineae</taxon>
        <taxon>Omphalotaceae</taxon>
        <taxon>Gymnopus</taxon>
    </lineage>
</organism>
<dbReference type="Pfam" id="PF04082">
    <property type="entry name" value="Fungal_trans"/>
    <property type="match status" value="1"/>
</dbReference>
<dbReference type="InterPro" id="IPR001138">
    <property type="entry name" value="Zn2Cys6_DnaBD"/>
</dbReference>
<dbReference type="GO" id="GO:0006351">
    <property type="term" value="P:DNA-templated transcription"/>
    <property type="evidence" value="ECO:0007669"/>
    <property type="project" value="InterPro"/>
</dbReference>
<feature type="domain" description="Xylanolytic transcriptional activator regulatory" evidence="4">
    <location>
        <begin position="310"/>
        <end position="382"/>
    </location>
</feature>
<evidence type="ECO:0000256" key="2">
    <source>
        <dbReference type="ARBA" id="ARBA00023242"/>
    </source>
</evidence>
<keyword evidence="2" id="KW-0539">Nucleus</keyword>
<dbReference type="CDD" id="cd12148">
    <property type="entry name" value="fungal_TF_MHR"/>
    <property type="match status" value="1"/>
</dbReference>
<evidence type="ECO:0000313" key="6">
    <source>
        <dbReference type="Proteomes" id="UP000799118"/>
    </source>
</evidence>
<gene>
    <name evidence="5" type="ORF">BT96DRAFT_812991</name>
</gene>
<dbReference type="SMART" id="SM00906">
    <property type="entry name" value="Fungal_trans"/>
    <property type="match status" value="1"/>
</dbReference>
<dbReference type="InterPro" id="IPR036864">
    <property type="entry name" value="Zn2-C6_fun-type_DNA-bd_sf"/>
</dbReference>
<feature type="region of interest" description="Disordered" evidence="3">
    <location>
        <begin position="92"/>
        <end position="117"/>
    </location>
</feature>
<evidence type="ECO:0000256" key="3">
    <source>
        <dbReference type="SAM" id="MobiDB-lite"/>
    </source>
</evidence>
<reference evidence="5" key="1">
    <citation type="journal article" date="2019" name="Environ. Microbiol.">
        <title>Fungal ecological strategies reflected in gene transcription - a case study of two litter decomposers.</title>
        <authorList>
            <person name="Barbi F."/>
            <person name="Kohler A."/>
            <person name="Barry K."/>
            <person name="Baskaran P."/>
            <person name="Daum C."/>
            <person name="Fauchery L."/>
            <person name="Ihrmark K."/>
            <person name="Kuo A."/>
            <person name="LaButti K."/>
            <person name="Lipzen A."/>
            <person name="Morin E."/>
            <person name="Grigoriev I.V."/>
            <person name="Henrissat B."/>
            <person name="Lindahl B."/>
            <person name="Martin F."/>
        </authorList>
    </citation>
    <scope>NUCLEOTIDE SEQUENCE</scope>
    <source>
        <strain evidence="5">JB14</strain>
    </source>
</reference>